<sequence length="109" mass="12130">MQQLTAADLRLALIISDDVISLKLPLPAGVAATNQWVKQFCALTGCHLLNHEWGADRYQAHLQCNNYRLLLCIEWLCEAIWLERAAGEPASLTEIVSALKAVDSSQNRK</sequence>
<dbReference type="EMBL" id="BMXP01000003">
    <property type="protein sequence ID" value="GGW84356.1"/>
    <property type="molecule type" value="Genomic_DNA"/>
</dbReference>
<proteinExistence type="predicted"/>
<organism evidence="1 2">
    <name type="scientific">Alteromonas halophila</name>
    <dbReference type="NCBI Taxonomy" id="516698"/>
    <lineage>
        <taxon>Bacteria</taxon>
        <taxon>Pseudomonadati</taxon>
        <taxon>Pseudomonadota</taxon>
        <taxon>Gammaproteobacteria</taxon>
        <taxon>Alteromonadales</taxon>
        <taxon>Alteromonadaceae</taxon>
        <taxon>Alteromonas/Salinimonas group</taxon>
        <taxon>Alteromonas</taxon>
    </lineage>
</organism>
<dbReference type="RefSeq" id="WP_189405474.1">
    <property type="nucleotide sequence ID" value="NZ_BMXP01000003.1"/>
</dbReference>
<gene>
    <name evidence="1" type="ORF">GCM10007391_17600</name>
</gene>
<dbReference type="Proteomes" id="UP000631300">
    <property type="component" value="Unassembled WGS sequence"/>
</dbReference>
<dbReference type="InterPro" id="IPR022080">
    <property type="entry name" value="DUF3630"/>
</dbReference>
<reference evidence="1" key="1">
    <citation type="journal article" date="2014" name="Int. J. Syst. Evol. Microbiol.">
        <title>Complete genome sequence of Corynebacterium casei LMG S-19264T (=DSM 44701T), isolated from a smear-ripened cheese.</title>
        <authorList>
            <consortium name="US DOE Joint Genome Institute (JGI-PGF)"/>
            <person name="Walter F."/>
            <person name="Albersmeier A."/>
            <person name="Kalinowski J."/>
            <person name="Ruckert C."/>
        </authorList>
    </citation>
    <scope>NUCLEOTIDE SEQUENCE</scope>
    <source>
        <strain evidence="1">KCTC 22164</strain>
    </source>
</reference>
<evidence type="ECO:0000313" key="2">
    <source>
        <dbReference type="Proteomes" id="UP000631300"/>
    </source>
</evidence>
<dbReference type="Pfam" id="PF12305">
    <property type="entry name" value="DUF3630"/>
    <property type="match status" value="1"/>
</dbReference>
<accession>A0A918JKF3</accession>
<keyword evidence="2" id="KW-1185">Reference proteome</keyword>
<evidence type="ECO:0008006" key="3">
    <source>
        <dbReference type="Google" id="ProtNLM"/>
    </source>
</evidence>
<dbReference type="AlphaFoldDB" id="A0A918JKF3"/>
<reference evidence="1" key="2">
    <citation type="submission" date="2020-09" db="EMBL/GenBank/DDBJ databases">
        <authorList>
            <person name="Sun Q."/>
            <person name="Kim S."/>
        </authorList>
    </citation>
    <scope>NUCLEOTIDE SEQUENCE</scope>
    <source>
        <strain evidence="1">KCTC 22164</strain>
    </source>
</reference>
<comment type="caution">
    <text evidence="1">The sequence shown here is derived from an EMBL/GenBank/DDBJ whole genome shotgun (WGS) entry which is preliminary data.</text>
</comment>
<name>A0A918JKF3_9ALTE</name>
<evidence type="ECO:0000313" key="1">
    <source>
        <dbReference type="EMBL" id="GGW84356.1"/>
    </source>
</evidence>
<protein>
    <recommendedName>
        <fullName evidence="3">DUF3630 family protein</fullName>
    </recommendedName>
</protein>